<comment type="caution">
    <text evidence="2">The sequence shown here is derived from an EMBL/GenBank/DDBJ whole genome shotgun (WGS) entry which is preliminary data.</text>
</comment>
<organism evidence="2 3">
    <name type="scientific">Popillia japonica</name>
    <name type="common">Japanese beetle</name>
    <dbReference type="NCBI Taxonomy" id="7064"/>
    <lineage>
        <taxon>Eukaryota</taxon>
        <taxon>Metazoa</taxon>
        <taxon>Ecdysozoa</taxon>
        <taxon>Arthropoda</taxon>
        <taxon>Hexapoda</taxon>
        <taxon>Insecta</taxon>
        <taxon>Pterygota</taxon>
        <taxon>Neoptera</taxon>
        <taxon>Endopterygota</taxon>
        <taxon>Coleoptera</taxon>
        <taxon>Polyphaga</taxon>
        <taxon>Scarabaeiformia</taxon>
        <taxon>Scarabaeidae</taxon>
        <taxon>Rutelinae</taxon>
        <taxon>Popillia</taxon>
    </lineage>
</organism>
<dbReference type="GO" id="GO:0055037">
    <property type="term" value="C:recycling endosome"/>
    <property type="evidence" value="ECO:0007669"/>
    <property type="project" value="TreeGrafter"/>
</dbReference>
<evidence type="ECO:0000259" key="1">
    <source>
        <dbReference type="PROSITE" id="PS51408"/>
    </source>
</evidence>
<dbReference type="GO" id="GO:0005769">
    <property type="term" value="C:early endosome"/>
    <property type="evidence" value="ECO:0007669"/>
    <property type="project" value="TreeGrafter"/>
</dbReference>
<dbReference type="EMBL" id="JASPKY010001142">
    <property type="protein sequence ID" value="KAK9678959.1"/>
    <property type="molecule type" value="Genomic_DNA"/>
</dbReference>
<dbReference type="InterPro" id="IPR001156">
    <property type="entry name" value="Transferrin-like_dom"/>
</dbReference>
<keyword evidence="3" id="KW-1185">Reference proteome</keyword>
<proteinExistence type="predicted"/>
<dbReference type="AlphaFoldDB" id="A0AAW1HR65"/>
<dbReference type="PRINTS" id="PR00422">
    <property type="entry name" value="TRANSFERRIN"/>
</dbReference>
<dbReference type="SUPFAM" id="SSF53850">
    <property type="entry name" value="Periplasmic binding protein-like II"/>
    <property type="match status" value="2"/>
</dbReference>
<dbReference type="PANTHER" id="PTHR11485:SF57">
    <property type="entry name" value="TRANSFERRIN"/>
    <property type="match status" value="1"/>
</dbReference>
<protein>
    <submittedName>
        <fullName evidence="2">Transferrin</fullName>
    </submittedName>
</protein>
<dbReference type="GO" id="GO:0006826">
    <property type="term" value="P:iron ion transport"/>
    <property type="evidence" value="ECO:0007669"/>
    <property type="project" value="TreeGrafter"/>
</dbReference>
<gene>
    <name evidence="2" type="ORF">QE152_g40398</name>
</gene>
<dbReference type="Pfam" id="PF00405">
    <property type="entry name" value="Transferrin"/>
    <property type="match status" value="2"/>
</dbReference>
<dbReference type="SMART" id="SM00094">
    <property type="entry name" value="TR_FER"/>
    <property type="match status" value="1"/>
</dbReference>
<dbReference type="Gene3D" id="3.40.190.10">
    <property type="entry name" value="Periplasmic binding protein-like II"/>
    <property type="match status" value="3"/>
</dbReference>
<feature type="domain" description="Transferrin-like" evidence="1">
    <location>
        <begin position="367"/>
        <end position="691"/>
    </location>
</feature>
<dbReference type="PROSITE" id="PS51408">
    <property type="entry name" value="TRANSFERRIN_LIKE_4"/>
    <property type="match status" value="1"/>
</dbReference>
<accession>A0AAW1HR65</accession>
<evidence type="ECO:0000313" key="3">
    <source>
        <dbReference type="Proteomes" id="UP001458880"/>
    </source>
</evidence>
<evidence type="ECO:0000313" key="2">
    <source>
        <dbReference type="EMBL" id="KAK9678959.1"/>
    </source>
</evidence>
<dbReference type="GO" id="GO:0005886">
    <property type="term" value="C:plasma membrane"/>
    <property type="evidence" value="ECO:0007669"/>
    <property type="project" value="TreeGrafter"/>
</dbReference>
<reference evidence="2 3" key="1">
    <citation type="journal article" date="2024" name="BMC Genomics">
        <title>De novo assembly and annotation of Popillia japonica's genome with initial clues to its potential as an invasive pest.</title>
        <authorList>
            <person name="Cucini C."/>
            <person name="Boschi S."/>
            <person name="Funari R."/>
            <person name="Cardaioli E."/>
            <person name="Iannotti N."/>
            <person name="Marturano G."/>
            <person name="Paoli F."/>
            <person name="Bruttini M."/>
            <person name="Carapelli A."/>
            <person name="Frati F."/>
            <person name="Nardi F."/>
        </authorList>
    </citation>
    <scope>NUCLEOTIDE SEQUENCE [LARGE SCALE GENOMIC DNA]</scope>
    <source>
        <strain evidence="2">DMR45628</strain>
    </source>
</reference>
<sequence>MAAQDTQRHTILNYYYILCAPQSLANACEQINRTEDITCVVVKNSIDCTNLVDNGKATMALVTAEEAMLASTFVNNVAVLGEFRDPIRKRNTEIETIVIVNKEINNFSLKGKKYCHPGLNLDLISPAVLTEFETKVLTENNVQTCGNRDTTLAENYIIALNNYFGPSCRPGEWVIGNKTLDDALKRKYTQLLNLCDRPAYEENSYFPYLQSLNCVLNGDGDLGLTTINALKSDSARYENAVQNFALLCKNGTTVNISEECVWTRQPRSLLIVNINYVDRLSNDLRTWFSTSIYDDTLQLTSVTEPIDEETNSRALSDKQILPLKDILFPDPRFLLKIMPDYPVILKEYLKDFRDIPTEHSQICKESIKLCVLSNEEKKCRWLKQAALNYGVQPTINCIVHEDKTECISDLKAEKADIVVISDNMTYFANRNNLTILGFGEQQTKDMKRSVLIVNSMVIKSLDDLNNKRGCFSEYGDRAYLAFITKLKQKIWPDSSYYGQNLNNFLNESCMPGIQDDKGHEPYPIGLNDEQLCAVCIPSPDSDTRTTCKPNNSNDFYGNDGALRCLEHNVSNFSVLTLEDNIKLPNGVSIMCQNGSLATTLPIDDNCAFSVTIDDVIIGRRNNKKAKDIVLLLEELDQRFALQSRSPFKIFDMFGESKDLIFKDITTGLEIAFTTNNKIMKTQLLMYEEIPHLREATSHKPDPDSSCSVIASHLVLFITAFVVIIQTAT</sequence>
<dbReference type="PANTHER" id="PTHR11485">
    <property type="entry name" value="TRANSFERRIN"/>
    <property type="match status" value="1"/>
</dbReference>
<dbReference type="Proteomes" id="UP001458880">
    <property type="component" value="Unassembled WGS sequence"/>
</dbReference>
<name>A0AAW1HR65_POPJA</name>
<dbReference type="GO" id="GO:0005615">
    <property type="term" value="C:extracellular space"/>
    <property type="evidence" value="ECO:0007669"/>
    <property type="project" value="TreeGrafter"/>
</dbReference>